<comment type="caution">
    <text evidence="6">The sequence shown here is derived from an EMBL/GenBank/DDBJ whole genome shotgun (WGS) entry which is preliminary data.</text>
</comment>
<feature type="region of interest" description="Disordered" evidence="5">
    <location>
        <begin position="173"/>
        <end position="321"/>
    </location>
</feature>
<keyword evidence="7" id="KW-1185">Reference proteome</keyword>
<evidence type="ECO:0000256" key="1">
    <source>
        <dbReference type="ARBA" id="ARBA00004127"/>
    </source>
</evidence>
<feature type="compositionally biased region" description="Polar residues" evidence="5">
    <location>
        <begin position="190"/>
        <end position="200"/>
    </location>
</feature>
<accession>A0A9P6RS31</accession>
<dbReference type="Pfam" id="PF10332">
    <property type="entry name" value="DUF2418"/>
    <property type="match status" value="1"/>
</dbReference>
<evidence type="ECO:0000256" key="5">
    <source>
        <dbReference type="SAM" id="MobiDB-lite"/>
    </source>
</evidence>
<dbReference type="GO" id="GO:0043007">
    <property type="term" value="P:maintenance of rDNA"/>
    <property type="evidence" value="ECO:0007669"/>
    <property type="project" value="TreeGrafter"/>
</dbReference>
<dbReference type="GO" id="GO:0012505">
    <property type="term" value="C:endomembrane system"/>
    <property type="evidence" value="ECO:0007669"/>
    <property type="project" value="UniProtKB-SubCell"/>
</dbReference>
<evidence type="ECO:0000256" key="3">
    <source>
        <dbReference type="ARBA" id="ARBA00022989"/>
    </source>
</evidence>
<dbReference type="GO" id="GO:0007096">
    <property type="term" value="P:regulation of exit from mitosis"/>
    <property type="evidence" value="ECO:0007669"/>
    <property type="project" value="TreeGrafter"/>
</dbReference>
<reference evidence="6" key="1">
    <citation type="journal article" date="2020" name="Fungal Divers.">
        <title>Resolving the Mortierellaceae phylogeny through synthesis of multi-gene phylogenetics and phylogenomics.</title>
        <authorList>
            <person name="Vandepol N."/>
            <person name="Liber J."/>
            <person name="Desiro A."/>
            <person name="Na H."/>
            <person name="Kennedy M."/>
            <person name="Barry K."/>
            <person name="Grigoriev I.V."/>
            <person name="Miller A.N."/>
            <person name="O'Donnell K."/>
            <person name="Stajich J.E."/>
            <person name="Bonito G."/>
        </authorList>
    </citation>
    <scope>NUCLEOTIDE SEQUENCE</scope>
    <source>
        <strain evidence="6">REB-010B</strain>
    </source>
</reference>
<evidence type="ECO:0000256" key="4">
    <source>
        <dbReference type="ARBA" id="ARBA00023136"/>
    </source>
</evidence>
<keyword evidence="4" id="KW-0472">Membrane</keyword>
<proteinExistence type="predicted"/>
<keyword evidence="3" id="KW-1133">Transmembrane helix</keyword>
<evidence type="ECO:0000313" key="6">
    <source>
        <dbReference type="EMBL" id="KAG0325333.1"/>
    </source>
</evidence>
<dbReference type="Proteomes" id="UP000738325">
    <property type="component" value="Unassembled WGS sequence"/>
</dbReference>
<dbReference type="EMBL" id="JAAAIP010000117">
    <property type="protein sequence ID" value="KAG0325333.1"/>
    <property type="molecule type" value="Genomic_DNA"/>
</dbReference>
<evidence type="ECO:0000256" key="2">
    <source>
        <dbReference type="ARBA" id="ARBA00022692"/>
    </source>
</evidence>
<name>A0A9P6RS31_9FUNG</name>
<sequence length="321" mass="36315">MLVGVSFLNAIWLFQSKRNYKMMHRSPDEAPSASDCKMIELQRDVSHWSSRLPGRLVYYFIAPFTGSSQVKAQKLQVWEMSIWNPSILSRKLFCWFSPAQVLIMSSIDSDNIHIFIPLSIVVAAQVHFLVSVYQSYIKDKQLLFGEMQREYNDKFVHPRIFVRKFDKQVSTETDTSDMGLQTFDGRRNSSRGSSLHNTESTSKRFQHLRVPASSSPLSLPDGVSRFRGPLSSPTSSLSKSSRSSRSLDSGDSESEDGSEDSEEEEEEEEEVDDSEQDDDDEGHTESDNASNEGGSDPDVDYDEEGEEPAMPHPTNALRFND</sequence>
<dbReference type="PANTHER" id="PTHR28293:SF1">
    <property type="entry name" value="NUCLEAR RIM PROTEIN 1"/>
    <property type="match status" value="1"/>
</dbReference>
<comment type="subcellular location">
    <subcellularLocation>
        <location evidence="1">Endomembrane system</location>
        <topology evidence="1">Multi-pass membrane protein</topology>
    </subcellularLocation>
</comment>
<evidence type="ECO:0000313" key="7">
    <source>
        <dbReference type="Proteomes" id="UP000738325"/>
    </source>
</evidence>
<organism evidence="6 7">
    <name type="scientific">Dissophora globulifera</name>
    <dbReference type="NCBI Taxonomy" id="979702"/>
    <lineage>
        <taxon>Eukaryota</taxon>
        <taxon>Fungi</taxon>
        <taxon>Fungi incertae sedis</taxon>
        <taxon>Mucoromycota</taxon>
        <taxon>Mortierellomycotina</taxon>
        <taxon>Mortierellomycetes</taxon>
        <taxon>Mortierellales</taxon>
        <taxon>Mortierellaceae</taxon>
        <taxon>Dissophora</taxon>
    </lineage>
</organism>
<protein>
    <submittedName>
        <fullName evidence="6">Uncharacterized protein</fullName>
    </submittedName>
</protein>
<dbReference type="InterPro" id="IPR018819">
    <property type="entry name" value="Nur1/Mug154"/>
</dbReference>
<feature type="compositionally biased region" description="Acidic residues" evidence="5">
    <location>
        <begin position="295"/>
        <end position="307"/>
    </location>
</feature>
<keyword evidence="2" id="KW-0812">Transmembrane</keyword>
<dbReference type="PANTHER" id="PTHR28293">
    <property type="entry name" value="NUCLEAR RIM PROTEIN 1"/>
    <property type="match status" value="1"/>
</dbReference>
<feature type="compositionally biased region" description="Acidic residues" evidence="5">
    <location>
        <begin position="250"/>
        <end position="282"/>
    </location>
</feature>
<feature type="compositionally biased region" description="Low complexity" evidence="5">
    <location>
        <begin position="235"/>
        <end position="249"/>
    </location>
</feature>
<dbReference type="OrthoDB" id="3363151at2759"/>
<gene>
    <name evidence="6" type="ORF">BGZ99_000790</name>
</gene>
<dbReference type="AlphaFoldDB" id="A0A9P6RS31"/>